<dbReference type="InterPro" id="IPR023996">
    <property type="entry name" value="TonB-dep_OMP_SusC/RagA"/>
</dbReference>
<dbReference type="AlphaFoldDB" id="A0A2W5EPX4"/>
<name>A0A2W5EPX4_9SPHI</name>
<dbReference type="NCBIfam" id="TIGR04057">
    <property type="entry name" value="SusC_RagA_signa"/>
    <property type="match status" value="1"/>
</dbReference>
<gene>
    <name evidence="9" type="ORF">DI598_12530</name>
</gene>
<evidence type="ECO:0000256" key="5">
    <source>
        <dbReference type="ARBA" id="ARBA00023136"/>
    </source>
</evidence>
<dbReference type="SUPFAM" id="SSF56935">
    <property type="entry name" value="Porins"/>
    <property type="match status" value="1"/>
</dbReference>
<protein>
    <submittedName>
        <fullName evidence="9">SusC/RagA family TonB-linked outer membrane protein</fullName>
    </submittedName>
</protein>
<dbReference type="Proteomes" id="UP000249645">
    <property type="component" value="Unassembled WGS sequence"/>
</dbReference>
<accession>A0A2W5EPX4</accession>
<reference evidence="9 10" key="1">
    <citation type="submission" date="2017-11" db="EMBL/GenBank/DDBJ databases">
        <title>Infants hospitalized years apart are colonized by the same room-sourced microbial strains.</title>
        <authorList>
            <person name="Brooks B."/>
            <person name="Olm M.R."/>
            <person name="Firek B.A."/>
            <person name="Baker R."/>
            <person name="Thomas B.C."/>
            <person name="Morowitz M.J."/>
            <person name="Banfield J.F."/>
        </authorList>
    </citation>
    <scope>NUCLEOTIDE SEQUENCE [LARGE SCALE GENOMIC DNA]</scope>
    <source>
        <strain evidence="9">S2_009_000_R2_76</strain>
    </source>
</reference>
<dbReference type="InterPro" id="IPR012910">
    <property type="entry name" value="Plug_dom"/>
</dbReference>
<sequence length="1218" mass="135589">MHFENGPISRSKGRLLSTIVYTFLLLGGVFFVNSSNSQTVKIAASKTTLKNIFDIVEKQTGIMTMYSDDELNPNQLVQLPTRDFPILELYKFILKGKKMTPILNGKYMVIKLNPKTKQPEVKDTNPVSDRDVIKGAIVDERGLPLEGVTVRLKDNAFVAITDSLGKFQLTYLKTKLVNNELVVQMFKIGKEPVYLVYSGQEQLFIKMKDNTSSLEEVVVNTGYQKIDKRDYTGSASRIEAKDLNINGTQTLEQMLQGKLPGVQVVNNSGEVGTRQQVRVRGTSTLLGSQEPVWVVDGIIQEDPLPFKASQLNQFGKDQSSMEQMKNYVGSTIAWLNPYDIDNITVLKDAAATAIYGVKAANGVIVITTKKGKPANRASVSYNNSFSTQSKLNYDKMNLMNSKERVDISREVWERGLISSSSMNYIGYQKLLIDYLANKTSYEEFNEKVKQLETVNEDWFDLLYQNPLNQTHNISISGGGASGTYYASLGYNNQKGTARGNGRDGYQGSININTILTPKLSISTRLSGSYSKTTGFYSVDPYTYATTTSRIIPAYNNDGSLFYYNDIGGNGYLFNMLNELNNTGNENTLSNINLNVGLNYKLPFGLKYDMVFGAGISSSHQESYASEYSNKIAATRGYEYGAYKPDDPLYKQSKLPNGGLLNISESRNTNYTFRNSLSYNKNIQKHSFNVLGGVEFRSNIYKGNANTTYGYMPDRGKVIVMPPPTITTSTGDLAENLLYTTGGVSASITDRKSNYFSYYLSSGYSFDRRYSFSISARGDASNRFGQDKRNRFTPIWAIGGRWNLAEEHFMDNQNVLNSFGLRMSYGFQGNVAENYGPDLIAQIPSGTAAINNLTGEKVLTIKSLPYADLRKEKTQSINVGLDFGFLKSRFFGTIDYYWKNAKDLIVIKDVPYENGSAQIPVNSGTLTNKGLDLTFNVVAIQNKNVNWTIGINLSRNFNKITSALKSNPTWITATSGTYNVDGYPVSGFWVFDFKGLDSAGHPTFNIPTVTENVNAKTDATAYMKYAGKLNPDFNTGLNTSFRYKQFSFMTNLYISLGGKKILTNLYDVSTIKSPPNEITNMSKDLVNRWRRPGDESHTNIPSLPDATVKYIDIPTGIVSASSDLSGFGQAASESPYTLYNYSNQRVVNASYMRVNSMTMNYSLPSELSRKLLCKSIQLGYSVSNPFRIVSKDYKGVDPEVASGNQPLPVTHVFTMNVNF</sequence>
<comment type="similarity">
    <text evidence="7">Belongs to the TonB-dependent receptor family.</text>
</comment>
<keyword evidence="4 7" id="KW-0812">Transmembrane</keyword>
<feature type="domain" description="TonB-dependent receptor plug" evidence="8">
    <location>
        <begin position="227"/>
        <end position="363"/>
    </location>
</feature>
<dbReference type="EMBL" id="QFOI01000239">
    <property type="protein sequence ID" value="PZP46095.1"/>
    <property type="molecule type" value="Genomic_DNA"/>
</dbReference>
<evidence type="ECO:0000256" key="6">
    <source>
        <dbReference type="ARBA" id="ARBA00023237"/>
    </source>
</evidence>
<dbReference type="Pfam" id="PF13715">
    <property type="entry name" value="CarbopepD_reg_2"/>
    <property type="match status" value="1"/>
</dbReference>
<keyword evidence="2 7" id="KW-0813">Transport</keyword>
<dbReference type="PROSITE" id="PS52016">
    <property type="entry name" value="TONB_DEPENDENT_REC_3"/>
    <property type="match status" value="1"/>
</dbReference>
<dbReference type="InterPro" id="IPR036942">
    <property type="entry name" value="Beta-barrel_TonB_sf"/>
</dbReference>
<dbReference type="SUPFAM" id="SSF49464">
    <property type="entry name" value="Carboxypeptidase regulatory domain-like"/>
    <property type="match status" value="1"/>
</dbReference>
<evidence type="ECO:0000256" key="4">
    <source>
        <dbReference type="ARBA" id="ARBA00022692"/>
    </source>
</evidence>
<evidence type="ECO:0000256" key="3">
    <source>
        <dbReference type="ARBA" id="ARBA00022452"/>
    </source>
</evidence>
<dbReference type="InterPro" id="IPR008969">
    <property type="entry name" value="CarboxyPept-like_regulatory"/>
</dbReference>
<dbReference type="InterPro" id="IPR023997">
    <property type="entry name" value="TonB-dep_OMP_SusC/RagA_CS"/>
</dbReference>
<comment type="caution">
    <text evidence="9">The sequence shown here is derived from an EMBL/GenBank/DDBJ whole genome shotgun (WGS) entry which is preliminary data.</text>
</comment>
<evidence type="ECO:0000313" key="9">
    <source>
        <dbReference type="EMBL" id="PZP46095.1"/>
    </source>
</evidence>
<evidence type="ECO:0000256" key="7">
    <source>
        <dbReference type="PROSITE-ProRule" id="PRU01360"/>
    </source>
</evidence>
<keyword evidence="6 7" id="KW-0998">Cell outer membrane</keyword>
<dbReference type="Gene3D" id="2.170.130.10">
    <property type="entry name" value="TonB-dependent receptor, plug domain"/>
    <property type="match status" value="1"/>
</dbReference>
<dbReference type="InterPro" id="IPR037066">
    <property type="entry name" value="Plug_dom_sf"/>
</dbReference>
<dbReference type="Pfam" id="PF07715">
    <property type="entry name" value="Plug"/>
    <property type="match status" value="1"/>
</dbReference>
<dbReference type="InterPro" id="IPR039426">
    <property type="entry name" value="TonB-dep_rcpt-like"/>
</dbReference>
<dbReference type="NCBIfam" id="TIGR04056">
    <property type="entry name" value="OMP_RagA_SusC"/>
    <property type="match status" value="1"/>
</dbReference>
<evidence type="ECO:0000313" key="10">
    <source>
        <dbReference type="Proteomes" id="UP000249645"/>
    </source>
</evidence>
<evidence type="ECO:0000256" key="1">
    <source>
        <dbReference type="ARBA" id="ARBA00004571"/>
    </source>
</evidence>
<keyword evidence="3 7" id="KW-1134">Transmembrane beta strand</keyword>
<dbReference type="GO" id="GO:0009279">
    <property type="term" value="C:cell outer membrane"/>
    <property type="evidence" value="ECO:0007669"/>
    <property type="project" value="UniProtKB-SubCell"/>
</dbReference>
<proteinExistence type="inferred from homology"/>
<evidence type="ECO:0000259" key="8">
    <source>
        <dbReference type="Pfam" id="PF07715"/>
    </source>
</evidence>
<evidence type="ECO:0000256" key="2">
    <source>
        <dbReference type="ARBA" id="ARBA00022448"/>
    </source>
</evidence>
<keyword evidence="5 7" id="KW-0472">Membrane</keyword>
<comment type="subcellular location">
    <subcellularLocation>
        <location evidence="1 7">Cell outer membrane</location>
        <topology evidence="1 7">Multi-pass membrane protein</topology>
    </subcellularLocation>
</comment>
<organism evidence="9 10">
    <name type="scientific">Pseudopedobacter saltans</name>
    <dbReference type="NCBI Taxonomy" id="151895"/>
    <lineage>
        <taxon>Bacteria</taxon>
        <taxon>Pseudomonadati</taxon>
        <taxon>Bacteroidota</taxon>
        <taxon>Sphingobacteriia</taxon>
        <taxon>Sphingobacteriales</taxon>
        <taxon>Sphingobacteriaceae</taxon>
        <taxon>Pseudopedobacter</taxon>
    </lineage>
</organism>
<dbReference type="Gene3D" id="2.40.170.20">
    <property type="entry name" value="TonB-dependent receptor, beta-barrel domain"/>
    <property type="match status" value="1"/>
</dbReference>